<protein>
    <submittedName>
        <fullName evidence="3">Mammalian ependymin-related protein 1-like</fullName>
    </submittedName>
</protein>
<dbReference type="GO" id="GO:0005509">
    <property type="term" value="F:calcium ion binding"/>
    <property type="evidence" value="ECO:0007669"/>
    <property type="project" value="InterPro"/>
</dbReference>
<dbReference type="AlphaFoldDB" id="A0A8B8CI75"/>
<gene>
    <name evidence="3" type="primary">LOC111119557</name>
</gene>
<feature type="signal peptide" evidence="1">
    <location>
        <begin position="1"/>
        <end position="16"/>
    </location>
</feature>
<proteinExistence type="predicted"/>
<name>A0A8B8CI75_CRAVI</name>
<dbReference type="GO" id="GO:0005764">
    <property type="term" value="C:lysosome"/>
    <property type="evidence" value="ECO:0007669"/>
    <property type="project" value="TreeGrafter"/>
</dbReference>
<dbReference type="KEGG" id="cvn:111119557"/>
<evidence type="ECO:0000256" key="1">
    <source>
        <dbReference type="SAM" id="SignalP"/>
    </source>
</evidence>
<keyword evidence="2" id="KW-1185">Reference proteome</keyword>
<dbReference type="PANTHER" id="PTHR10697">
    <property type="entry name" value="MAMMALIAN EPENDYMIN-RELATED PROTEIN 1"/>
    <property type="match status" value="1"/>
</dbReference>
<dbReference type="Proteomes" id="UP000694844">
    <property type="component" value="Chromosome 2"/>
</dbReference>
<evidence type="ECO:0000313" key="3">
    <source>
        <dbReference type="RefSeq" id="XP_022315523.1"/>
    </source>
</evidence>
<evidence type="ECO:0000313" key="2">
    <source>
        <dbReference type="Proteomes" id="UP000694844"/>
    </source>
</evidence>
<dbReference type="OrthoDB" id="6084362at2759"/>
<dbReference type="Pfam" id="PF00811">
    <property type="entry name" value="Ependymin"/>
    <property type="match status" value="1"/>
</dbReference>
<reference evidence="3" key="1">
    <citation type="submission" date="2025-08" db="UniProtKB">
        <authorList>
            <consortium name="RefSeq"/>
        </authorList>
    </citation>
    <scope>IDENTIFICATION</scope>
    <source>
        <tissue evidence="3">Whole sample</tissue>
    </source>
</reference>
<accession>A0A8B8CI75</accession>
<dbReference type="RefSeq" id="XP_022315523.1">
    <property type="nucleotide sequence ID" value="XM_022459815.1"/>
</dbReference>
<dbReference type="PANTHER" id="PTHR10697:SF13">
    <property type="entry name" value="RICIN B LECTIN DOMAIN-CONTAINING PROTEIN"/>
    <property type="match status" value="1"/>
</dbReference>
<dbReference type="GO" id="GO:0007160">
    <property type="term" value="P:cell-matrix adhesion"/>
    <property type="evidence" value="ECO:0007669"/>
    <property type="project" value="InterPro"/>
</dbReference>
<organism evidence="2 3">
    <name type="scientific">Crassostrea virginica</name>
    <name type="common">Eastern oyster</name>
    <dbReference type="NCBI Taxonomy" id="6565"/>
    <lineage>
        <taxon>Eukaryota</taxon>
        <taxon>Metazoa</taxon>
        <taxon>Spiralia</taxon>
        <taxon>Lophotrochozoa</taxon>
        <taxon>Mollusca</taxon>
        <taxon>Bivalvia</taxon>
        <taxon>Autobranchia</taxon>
        <taxon>Pteriomorphia</taxon>
        <taxon>Ostreida</taxon>
        <taxon>Ostreoidea</taxon>
        <taxon>Ostreidae</taxon>
        <taxon>Crassostrea</taxon>
    </lineage>
</organism>
<feature type="chain" id="PRO_5034877563" evidence="1">
    <location>
        <begin position="17"/>
        <end position="212"/>
    </location>
</feature>
<dbReference type="InterPro" id="IPR001299">
    <property type="entry name" value="Ependymin"/>
</dbReference>
<keyword evidence="1" id="KW-0732">Signal</keyword>
<dbReference type="GO" id="GO:0005576">
    <property type="term" value="C:extracellular region"/>
    <property type="evidence" value="ECO:0007669"/>
    <property type="project" value="InterPro"/>
</dbReference>
<dbReference type="GeneID" id="111119557"/>
<sequence>MLRIVVLLSVACVAWASICCVPRQWEGTEGTALGLMRDGAPQPNFIQSSINVAYDANNQRVAATQYIVVDDFQTMVKVIMDYKQGIQYSINGTRCTKTTLPPFQENCIPDGAQETDITLGAGGKTLTVKTYTMTVGNLTVNAQVTENGCIPVSESIVGRSPGEFIHMGTSYSGITPGISDPSVFTPPASCMSGPVYPAEVSALKRVAFLHLL</sequence>